<organism evidence="3">
    <name type="scientific">bioreactor metagenome</name>
    <dbReference type="NCBI Taxonomy" id="1076179"/>
    <lineage>
        <taxon>unclassified sequences</taxon>
        <taxon>metagenomes</taxon>
        <taxon>ecological metagenomes</taxon>
    </lineage>
</organism>
<name>A0A645FY65_9ZZZZ</name>
<evidence type="ECO:0000313" key="3">
    <source>
        <dbReference type="EMBL" id="MPN16834.1"/>
    </source>
</evidence>
<dbReference type="EMBL" id="VSSQ01063836">
    <property type="protein sequence ID" value="MPN16834.1"/>
    <property type="molecule type" value="Genomic_DNA"/>
</dbReference>
<keyword evidence="2" id="KW-1133">Transmembrane helix</keyword>
<comment type="caution">
    <text evidence="3">The sequence shown here is derived from an EMBL/GenBank/DDBJ whole genome shotgun (WGS) entry which is preliminary data.</text>
</comment>
<feature type="transmembrane region" description="Helical" evidence="2">
    <location>
        <begin position="95"/>
        <end position="114"/>
    </location>
</feature>
<keyword evidence="2" id="KW-0472">Membrane</keyword>
<dbReference type="AlphaFoldDB" id="A0A645FY65"/>
<sequence>MNAGGITVHLLNDGAAEQTVTITVREYPDRVLATADVTVPASEGGKAGEASKELRFSFSSPGDRYLQIEMDDGVDVTTLGYNVSVTHSIWKDSSTYILIIIVIIVIAVVAYLRMRGLPGKKTRPAKTFTEMEAEKKAGKGIAPSGGSKRQKYDKGDKRK</sequence>
<evidence type="ECO:0000256" key="1">
    <source>
        <dbReference type="SAM" id="MobiDB-lite"/>
    </source>
</evidence>
<gene>
    <name evidence="3" type="ORF">SDC9_164181</name>
</gene>
<protein>
    <recommendedName>
        <fullName evidence="4">CARDB domain-containing protein</fullName>
    </recommendedName>
</protein>
<feature type="compositionally biased region" description="Basic and acidic residues" evidence="1">
    <location>
        <begin position="150"/>
        <end position="159"/>
    </location>
</feature>
<reference evidence="3" key="1">
    <citation type="submission" date="2019-08" db="EMBL/GenBank/DDBJ databases">
        <authorList>
            <person name="Kucharzyk K."/>
            <person name="Murdoch R.W."/>
            <person name="Higgins S."/>
            <person name="Loffler F."/>
        </authorList>
    </citation>
    <scope>NUCLEOTIDE SEQUENCE</scope>
</reference>
<evidence type="ECO:0008006" key="4">
    <source>
        <dbReference type="Google" id="ProtNLM"/>
    </source>
</evidence>
<feature type="region of interest" description="Disordered" evidence="1">
    <location>
        <begin position="127"/>
        <end position="159"/>
    </location>
</feature>
<proteinExistence type="predicted"/>
<keyword evidence="2" id="KW-0812">Transmembrane</keyword>
<evidence type="ECO:0000256" key="2">
    <source>
        <dbReference type="SAM" id="Phobius"/>
    </source>
</evidence>
<accession>A0A645FY65</accession>